<evidence type="ECO:0000256" key="1">
    <source>
        <dbReference type="ARBA" id="ARBA00001946"/>
    </source>
</evidence>
<accession>X1IET7</accession>
<keyword evidence="4" id="KW-0786">Thiamine pyrophosphate</keyword>
<reference evidence="5" key="1">
    <citation type="journal article" date="2014" name="Front. Microbiol.">
        <title>High frequency of phylogenetically diverse reductive dehalogenase-homologous genes in deep subseafloor sedimentary metagenomes.</title>
        <authorList>
            <person name="Kawai M."/>
            <person name="Futagami T."/>
            <person name="Toyoda A."/>
            <person name="Takaki Y."/>
            <person name="Nishi S."/>
            <person name="Hori S."/>
            <person name="Arai W."/>
            <person name="Tsubouchi T."/>
            <person name="Morono Y."/>
            <person name="Uchiyama I."/>
            <person name="Ito T."/>
            <person name="Fujiyama A."/>
            <person name="Inagaki F."/>
            <person name="Takami H."/>
        </authorList>
    </citation>
    <scope>NUCLEOTIDE SEQUENCE</scope>
    <source>
        <strain evidence="5">Expedition CK06-06</strain>
    </source>
</reference>
<evidence type="ECO:0000256" key="4">
    <source>
        <dbReference type="ARBA" id="ARBA00023052"/>
    </source>
</evidence>
<comment type="subunit">
    <text evidence="2">Homodimer.</text>
</comment>
<evidence type="ECO:0000313" key="5">
    <source>
        <dbReference type="EMBL" id="GAH64609.1"/>
    </source>
</evidence>
<evidence type="ECO:0008006" key="6">
    <source>
        <dbReference type="Google" id="ProtNLM"/>
    </source>
</evidence>
<feature type="non-terminal residue" evidence="5">
    <location>
        <position position="50"/>
    </location>
</feature>
<comment type="cofactor">
    <cofactor evidence="1">
        <name>Mg(2+)</name>
        <dbReference type="ChEBI" id="CHEBI:18420"/>
    </cofactor>
</comment>
<evidence type="ECO:0000256" key="2">
    <source>
        <dbReference type="ARBA" id="ARBA00011738"/>
    </source>
</evidence>
<dbReference type="Pfam" id="PF13292">
    <property type="entry name" value="DXP_synthase_N"/>
    <property type="match status" value="1"/>
</dbReference>
<proteinExistence type="predicted"/>
<dbReference type="GO" id="GO:0008661">
    <property type="term" value="F:1-deoxy-D-xylulose-5-phosphate synthase activity"/>
    <property type="evidence" value="ECO:0007669"/>
    <property type="project" value="InterPro"/>
</dbReference>
<sequence>MTQASHEKWKFLNGVDSPADVKKLKVGELRTLADEIRRFILTSVSKTGGH</sequence>
<organism evidence="5">
    <name type="scientific">marine sediment metagenome</name>
    <dbReference type="NCBI Taxonomy" id="412755"/>
    <lineage>
        <taxon>unclassified sequences</taxon>
        <taxon>metagenomes</taxon>
        <taxon>ecological metagenomes</taxon>
    </lineage>
</organism>
<dbReference type="EMBL" id="BARU01026601">
    <property type="protein sequence ID" value="GAH64609.1"/>
    <property type="molecule type" value="Genomic_DNA"/>
</dbReference>
<comment type="caution">
    <text evidence="5">The sequence shown here is derived from an EMBL/GenBank/DDBJ whole genome shotgun (WGS) entry which is preliminary data.</text>
</comment>
<dbReference type="Gene3D" id="3.40.50.970">
    <property type="match status" value="1"/>
</dbReference>
<evidence type="ECO:0000256" key="3">
    <source>
        <dbReference type="ARBA" id="ARBA00022679"/>
    </source>
</evidence>
<protein>
    <recommendedName>
        <fullName evidence="6">Transketolase signature 1 domain-containing protein</fullName>
    </recommendedName>
</protein>
<dbReference type="GO" id="GO:0016114">
    <property type="term" value="P:terpenoid biosynthetic process"/>
    <property type="evidence" value="ECO:0007669"/>
    <property type="project" value="InterPro"/>
</dbReference>
<name>X1IET7_9ZZZZ</name>
<dbReference type="InterPro" id="IPR005477">
    <property type="entry name" value="Dxylulose-5-P_synthase"/>
</dbReference>
<gene>
    <name evidence="5" type="ORF">S03H2_42706</name>
</gene>
<keyword evidence="3" id="KW-0808">Transferase</keyword>
<dbReference type="AlphaFoldDB" id="X1IET7"/>